<evidence type="ECO:0000313" key="3">
    <source>
        <dbReference type="Proteomes" id="UP000229966"/>
    </source>
</evidence>
<dbReference type="SUPFAM" id="SSF81606">
    <property type="entry name" value="PP2C-like"/>
    <property type="match status" value="1"/>
</dbReference>
<organism evidence="2 3">
    <name type="scientific">Candidatus Berkelbacteria bacterium CG03_land_8_20_14_0_80_40_36</name>
    <dbReference type="NCBI Taxonomy" id="1974509"/>
    <lineage>
        <taxon>Bacteria</taxon>
        <taxon>Candidatus Berkelbacteria</taxon>
    </lineage>
</organism>
<accession>A0A2M7CHM3</accession>
<evidence type="ECO:0000313" key="2">
    <source>
        <dbReference type="EMBL" id="PIV25127.1"/>
    </source>
</evidence>
<protein>
    <recommendedName>
        <fullName evidence="4">PPM-type phosphatase domain-containing protein</fullName>
    </recommendedName>
</protein>
<proteinExistence type="predicted"/>
<dbReference type="AlphaFoldDB" id="A0A2M7CHM3"/>
<reference evidence="3" key="1">
    <citation type="submission" date="2017-09" db="EMBL/GenBank/DDBJ databases">
        <title>Depth-based differentiation of microbial function through sediment-hosted aquifers and enrichment of novel symbionts in the deep terrestrial subsurface.</title>
        <authorList>
            <person name="Probst A.J."/>
            <person name="Ladd B."/>
            <person name="Jarett J.K."/>
            <person name="Geller-Mcgrath D.E."/>
            <person name="Sieber C.M.K."/>
            <person name="Emerson J.B."/>
            <person name="Anantharaman K."/>
            <person name="Thomas B.C."/>
            <person name="Malmstrom R."/>
            <person name="Stieglmeier M."/>
            <person name="Klingl A."/>
            <person name="Woyke T."/>
            <person name="Ryan C.M."/>
            <person name="Banfield J.F."/>
        </authorList>
    </citation>
    <scope>NUCLEOTIDE SEQUENCE [LARGE SCALE GENOMIC DNA]</scope>
</reference>
<feature type="transmembrane region" description="Helical" evidence="1">
    <location>
        <begin position="383"/>
        <end position="403"/>
    </location>
</feature>
<dbReference type="InterPro" id="IPR036457">
    <property type="entry name" value="PPM-type-like_dom_sf"/>
</dbReference>
<sequence>MPSHIKITHQGKAPGRFLTSQLLKSAEGNKEEMGQIFTLVEIVGPDPQFPQIGLTILNTLKREYYRTTSTSDPQNLESALKKVNEVLASIAQNGETNWIGNLNVVFCLLIGREAHIATTGQVKIWLARNNTLTPLANPSPIASHLHPLKTFSTITSGQLTKGDKVIIASSEIMTNFSPQNLKEFFANNIRDGASDLTQSLRKLRQLNVNVWAIDLEEGIYETFYLDAPSETPLTQAVSYTKKYFIPLAKKFSSGAQGYFRSGVKTARTSILPKSQEFLRHASDKSKTFGAEVAPKFQKTADYAKKFLSQRMKKPVNHEDETAMKNANIIGRSIYTINDYRKMHPQGLKKFIYLSTTYVRKTIYFLDNQLGYLKNWFLKKRKQPIATIAGILFLIVILIVSISIQKNRQSARRVEAEQRNQLTEATKKLEDGKSALIFNDKENATILMDDAIKTATSLLETNIKTDAQAIIDSASIEVDKLTQSTRIKEIKPFATNSTSKVFFTYKGNCYTFSPNGAIEKISILDGVAQNASQMPNDVGAVISLAKKSDDQLYLLTDKSKVFLFQIQTNALSEMKNADGDFKPSVDISVFGNNLYLLSAQNKQIWKYQPTDATNFGSPSPFAQSSLASALADSKAMAIDGAIYVLTKDKVAKIIKGTKTDFSLKGLPKAFADLQSAKNIYTSENTPSIFLLDATRPRVIEFDKEGKYLHQYLFPSAIKNPSWFQIDYIGRKVWALSDGSVWELDL</sequence>
<gene>
    <name evidence="2" type="ORF">COS38_03330</name>
</gene>
<name>A0A2M7CHM3_9BACT</name>
<evidence type="ECO:0000256" key="1">
    <source>
        <dbReference type="SAM" id="Phobius"/>
    </source>
</evidence>
<comment type="caution">
    <text evidence="2">The sequence shown here is derived from an EMBL/GenBank/DDBJ whole genome shotgun (WGS) entry which is preliminary data.</text>
</comment>
<keyword evidence="1" id="KW-1133">Transmembrane helix</keyword>
<dbReference type="Proteomes" id="UP000229966">
    <property type="component" value="Unassembled WGS sequence"/>
</dbReference>
<keyword evidence="1" id="KW-0812">Transmembrane</keyword>
<dbReference type="SUPFAM" id="SSF63825">
    <property type="entry name" value="YWTD domain"/>
    <property type="match status" value="1"/>
</dbReference>
<evidence type="ECO:0008006" key="4">
    <source>
        <dbReference type="Google" id="ProtNLM"/>
    </source>
</evidence>
<dbReference type="EMBL" id="PEUM01000096">
    <property type="protein sequence ID" value="PIV25127.1"/>
    <property type="molecule type" value="Genomic_DNA"/>
</dbReference>
<keyword evidence="1" id="KW-0472">Membrane</keyword>